<accession>A0ABP0Z071</accession>
<feature type="region of interest" description="Disordered" evidence="1">
    <location>
        <begin position="1"/>
        <end position="64"/>
    </location>
</feature>
<protein>
    <submittedName>
        <fullName evidence="2">Uncharacterized protein</fullName>
    </submittedName>
</protein>
<gene>
    <name evidence="2" type="ORF">CITCOLO1_LOCUS18251</name>
</gene>
<keyword evidence="3" id="KW-1185">Reference proteome</keyword>
<sequence length="64" mass="6877">PKLPQKSPYPKDSLIADAEEGGALKAAKTRERRGRRKAGAATETQTQRKKASAVIENANAEEEG</sequence>
<evidence type="ECO:0000313" key="3">
    <source>
        <dbReference type="Proteomes" id="UP001642487"/>
    </source>
</evidence>
<dbReference type="Proteomes" id="UP001642487">
    <property type="component" value="Chromosome 7"/>
</dbReference>
<feature type="non-terminal residue" evidence="2">
    <location>
        <position position="1"/>
    </location>
</feature>
<evidence type="ECO:0000256" key="1">
    <source>
        <dbReference type="SAM" id="MobiDB-lite"/>
    </source>
</evidence>
<dbReference type="EMBL" id="OZ021741">
    <property type="protein sequence ID" value="CAK9325959.1"/>
    <property type="molecule type" value="Genomic_DNA"/>
</dbReference>
<evidence type="ECO:0000313" key="2">
    <source>
        <dbReference type="EMBL" id="CAK9325959.1"/>
    </source>
</evidence>
<name>A0ABP0Z071_9ROSI</name>
<proteinExistence type="predicted"/>
<organism evidence="2 3">
    <name type="scientific">Citrullus colocynthis</name>
    <name type="common">colocynth</name>
    <dbReference type="NCBI Taxonomy" id="252529"/>
    <lineage>
        <taxon>Eukaryota</taxon>
        <taxon>Viridiplantae</taxon>
        <taxon>Streptophyta</taxon>
        <taxon>Embryophyta</taxon>
        <taxon>Tracheophyta</taxon>
        <taxon>Spermatophyta</taxon>
        <taxon>Magnoliopsida</taxon>
        <taxon>eudicotyledons</taxon>
        <taxon>Gunneridae</taxon>
        <taxon>Pentapetalae</taxon>
        <taxon>rosids</taxon>
        <taxon>fabids</taxon>
        <taxon>Cucurbitales</taxon>
        <taxon>Cucurbitaceae</taxon>
        <taxon>Benincaseae</taxon>
        <taxon>Citrullus</taxon>
    </lineage>
</organism>
<reference evidence="2 3" key="1">
    <citation type="submission" date="2024-03" db="EMBL/GenBank/DDBJ databases">
        <authorList>
            <person name="Gkanogiannis A."/>
            <person name="Becerra Lopez-Lavalle L."/>
        </authorList>
    </citation>
    <scope>NUCLEOTIDE SEQUENCE [LARGE SCALE GENOMIC DNA]</scope>
</reference>